<proteinExistence type="predicted"/>
<gene>
    <name evidence="2" type="ordered locus">Hfelis_04850</name>
</gene>
<feature type="transmembrane region" description="Helical" evidence="1">
    <location>
        <begin position="56"/>
        <end position="76"/>
    </location>
</feature>
<reference evidence="2 3" key="1">
    <citation type="journal article" date="2011" name="Genome Biol. Evol.">
        <title>Comparative whole genome sequence analysis of the carcinogenic bacterial model pathogen Helicobacter felis.</title>
        <authorList>
            <person name="Arnold I.C."/>
            <person name="Zigova Z."/>
            <person name="Holden M."/>
            <person name="Lawley T.D."/>
            <person name="Rad R."/>
            <person name="Dougan G."/>
            <person name="Falkow S."/>
            <person name="Bentley S.D."/>
            <person name="Muller A."/>
        </authorList>
    </citation>
    <scope>NUCLEOTIDE SEQUENCE [LARGE SCALE GENOMIC DNA]</scope>
    <source>
        <strain evidence="3">ATCC 49179 / CCUG 28539 / NCTC 12436 / CS1</strain>
    </source>
</reference>
<keyword evidence="1" id="KW-0812">Transmembrane</keyword>
<evidence type="ECO:0000256" key="1">
    <source>
        <dbReference type="SAM" id="Phobius"/>
    </source>
</evidence>
<dbReference type="GeneID" id="36134114"/>
<dbReference type="EMBL" id="FQ670179">
    <property type="protein sequence ID" value="CBY82569.1"/>
    <property type="molecule type" value="Genomic_DNA"/>
</dbReference>
<keyword evidence="1" id="KW-1133">Transmembrane helix</keyword>
<protein>
    <submittedName>
        <fullName evidence="2">Integral membrane protein</fullName>
    </submittedName>
</protein>
<feature type="transmembrane region" description="Helical" evidence="1">
    <location>
        <begin position="82"/>
        <end position="103"/>
    </location>
</feature>
<dbReference type="Proteomes" id="UP000007934">
    <property type="component" value="Chromosome"/>
</dbReference>
<name>E7A9U1_HELFC</name>
<accession>E7A9U1</accession>
<dbReference type="STRING" id="936155.HFELIS_04850"/>
<dbReference type="KEGG" id="hfe:HFELIS_04850"/>
<evidence type="ECO:0000313" key="3">
    <source>
        <dbReference type="Proteomes" id="UP000007934"/>
    </source>
</evidence>
<evidence type="ECO:0000313" key="2">
    <source>
        <dbReference type="EMBL" id="CBY82569.1"/>
    </source>
</evidence>
<dbReference type="Pfam" id="PF19931">
    <property type="entry name" value="DUF6394"/>
    <property type="match status" value="1"/>
</dbReference>
<dbReference type="HOGENOM" id="CLU_140289_1_0_7"/>
<dbReference type="RefSeq" id="WP_013468938.1">
    <property type="nucleotide sequence ID" value="NC_014810.2"/>
</dbReference>
<feature type="transmembrane region" description="Helical" evidence="1">
    <location>
        <begin position="28"/>
        <end position="44"/>
    </location>
</feature>
<dbReference type="eggNOG" id="ENOG50333DN">
    <property type="taxonomic scope" value="Bacteria"/>
</dbReference>
<organism evidence="2 3">
    <name type="scientific">Helicobacter felis (strain ATCC 49179 / CCUG 28539 / NCTC 12436 / CS1)</name>
    <dbReference type="NCBI Taxonomy" id="936155"/>
    <lineage>
        <taxon>Bacteria</taxon>
        <taxon>Pseudomonadati</taxon>
        <taxon>Campylobacterota</taxon>
        <taxon>Epsilonproteobacteria</taxon>
        <taxon>Campylobacterales</taxon>
        <taxon>Helicobacteraceae</taxon>
        <taxon>Helicobacter</taxon>
    </lineage>
</organism>
<dbReference type="OrthoDB" id="5344050at2"/>
<dbReference type="AlphaFoldDB" id="E7A9U1"/>
<keyword evidence="1" id="KW-0472">Membrane</keyword>
<keyword evidence="3" id="KW-1185">Reference proteome</keyword>
<dbReference type="InterPro" id="IPR045655">
    <property type="entry name" value="DUF6394"/>
</dbReference>
<sequence length="113" mass="12305">MDWGRVAFVIFSLGSTTSLAGFLYEPNVVTLFTALALNFITATLKIGVQKRFASELLGGSIAALLHLIPAFIFFQILNNPIFAYMLIIGALLSNVFCIVVLIIDGSKPTDTEY</sequence>